<dbReference type="AlphaFoldDB" id="A0A7X3CTA7"/>
<evidence type="ECO:0000259" key="1">
    <source>
        <dbReference type="Pfam" id="PF01471"/>
    </source>
</evidence>
<name>A0A7X3CTA7_9BACL</name>
<feature type="domain" description="Peptidoglycan binding-like" evidence="1">
    <location>
        <begin position="46"/>
        <end position="94"/>
    </location>
</feature>
<evidence type="ECO:0000313" key="3">
    <source>
        <dbReference type="Proteomes" id="UP000450917"/>
    </source>
</evidence>
<comment type="caution">
    <text evidence="2">The sequence shown here is derived from an EMBL/GenBank/DDBJ whole genome shotgun (WGS) entry which is preliminary data.</text>
</comment>
<evidence type="ECO:0000313" key="2">
    <source>
        <dbReference type="EMBL" id="MUG71546.1"/>
    </source>
</evidence>
<dbReference type="SUPFAM" id="SSF47090">
    <property type="entry name" value="PGBD-like"/>
    <property type="match status" value="1"/>
</dbReference>
<organism evidence="2 3">
    <name type="scientific">Paenibacillus validus</name>
    <dbReference type="NCBI Taxonomy" id="44253"/>
    <lineage>
        <taxon>Bacteria</taxon>
        <taxon>Bacillati</taxon>
        <taxon>Bacillota</taxon>
        <taxon>Bacilli</taxon>
        <taxon>Bacillales</taxon>
        <taxon>Paenibacillaceae</taxon>
        <taxon>Paenibacillus</taxon>
    </lineage>
</organism>
<accession>A0A7X3CTA7</accession>
<gene>
    <name evidence="2" type="ORF">GNP93_12790</name>
</gene>
<dbReference type="Gene3D" id="1.10.101.10">
    <property type="entry name" value="PGBD-like superfamily/PGBD"/>
    <property type="match status" value="1"/>
</dbReference>
<reference evidence="2 3" key="1">
    <citation type="submission" date="2019-11" db="EMBL/GenBank/DDBJ databases">
        <title>Draft genome sequences of five Paenibacillus species of dairy origin.</title>
        <authorList>
            <person name="Olajide A.M."/>
            <person name="Chen S."/>
            <person name="Lapointe G."/>
        </authorList>
    </citation>
    <scope>NUCLEOTIDE SEQUENCE [LARGE SCALE GENOMIC DNA]</scope>
    <source>
        <strain evidence="2 3">2CS3</strain>
    </source>
</reference>
<dbReference type="Proteomes" id="UP000450917">
    <property type="component" value="Unassembled WGS sequence"/>
</dbReference>
<keyword evidence="3" id="KW-1185">Reference proteome</keyword>
<proteinExistence type="predicted"/>
<dbReference type="InterPro" id="IPR036366">
    <property type="entry name" value="PGBDSf"/>
</dbReference>
<dbReference type="InterPro" id="IPR036365">
    <property type="entry name" value="PGBD-like_sf"/>
</dbReference>
<dbReference type="InterPro" id="IPR002477">
    <property type="entry name" value="Peptidoglycan-bd-like"/>
</dbReference>
<dbReference type="Pfam" id="PF01471">
    <property type="entry name" value="PG_binding_1"/>
    <property type="match status" value="1"/>
</dbReference>
<sequence length="106" mass="11652">MAAQLNRFRGSTNVKSRLSNKIDPDEGTCRTAIIRRVVVWLAKGDSGDDVQLIQHLLKIAGYYKGACNGKFGPSTEKALISLREGHSLPVDGVMIQHDYLELGLVE</sequence>
<protein>
    <recommendedName>
        <fullName evidence="1">Peptidoglycan binding-like domain-containing protein</fullName>
    </recommendedName>
</protein>
<dbReference type="EMBL" id="WNZX01000009">
    <property type="protein sequence ID" value="MUG71546.1"/>
    <property type="molecule type" value="Genomic_DNA"/>
</dbReference>